<reference evidence="2" key="1">
    <citation type="submission" date="2016-02" db="EMBL/GenBank/DDBJ databases">
        <title>RNAseq analyses of the midgut from blood- or serum-fed Ixodes ricinus ticks.</title>
        <authorList>
            <person name="Perner J."/>
            <person name="Provaznik J."/>
            <person name="Schrenkova J."/>
            <person name="Urbanova V."/>
            <person name="Ribeiro J.M."/>
            <person name="Kopacek P."/>
        </authorList>
    </citation>
    <scope>NUCLEOTIDE SEQUENCE</scope>
    <source>
        <tissue evidence="2">Gut</tissue>
    </source>
</reference>
<dbReference type="InterPro" id="IPR032675">
    <property type="entry name" value="LRR_dom_sf"/>
</dbReference>
<dbReference type="SUPFAM" id="SSF52047">
    <property type="entry name" value="RNI-like"/>
    <property type="match status" value="1"/>
</dbReference>
<dbReference type="EMBL" id="GEFM01006933">
    <property type="protein sequence ID" value="JAP68863.1"/>
    <property type="molecule type" value="mRNA"/>
</dbReference>
<keyword evidence="1" id="KW-0677">Repeat</keyword>
<dbReference type="PANTHER" id="PTHR24111">
    <property type="entry name" value="LEUCINE-RICH REPEAT-CONTAINING PROTEIN 34"/>
    <property type="match status" value="1"/>
</dbReference>
<accession>A0A131XNU3</accession>
<dbReference type="AlphaFoldDB" id="A0A131XNU3"/>
<dbReference type="PANTHER" id="PTHR24111:SF3">
    <property type="entry name" value="LEUCINE-RICH REPEAT-CONTAINING PROTEIN 73"/>
    <property type="match status" value="1"/>
</dbReference>
<organism evidence="2">
    <name type="scientific">Ixodes ricinus</name>
    <name type="common">Common tick</name>
    <name type="synonym">Acarus ricinus</name>
    <dbReference type="NCBI Taxonomy" id="34613"/>
    <lineage>
        <taxon>Eukaryota</taxon>
        <taxon>Metazoa</taxon>
        <taxon>Ecdysozoa</taxon>
        <taxon>Arthropoda</taxon>
        <taxon>Chelicerata</taxon>
        <taxon>Arachnida</taxon>
        <taxon>Acari</taxon>
        <taxon>Parasitiformes</taxon>
        <taxon>Ixodida</taxon>
        <taxon>Ixodoidea</taxon>
        <taxon>Ixodidae</taxon>
        <taxon>Ixodinae</taxon>
        <taxon>Ixodes</taxon>
    </lineage>
</organism>
<dbReference type="Gene3D" id="3.80.10.10">
    <property type="entry name" value="Ribonuclease Inhibitor"/>
    <property type="match status" value="3"/>
</dbReference>
<proteinExistence type="evidence at transcript level"/>
<name>A0A131XNU3_IXORI</name>
<protein>
    <submittedName>
        <fullName evidence="2">Protein phosphatase 1 regulatory subunit 37</fullName>
    </submittedName>
</protein>
<evidence type="ECO:0000313" key="2">
    <source>
        <dbReference type="EMBL" id="JAP68863.1"/>
    </source>
</evidence>
<feature type="non-terminal residue" evidence="2">
    <location>
        <position position="746"/>
    </location>
</feature>
<sequence length="746" mass="83901">VSQCCWGLQRFATSHHCPEISTAKDAYSFLSKIGAYADLPRFFGPCTKSDGQSCHLLDQLDIWNQFLQEVGMLLQEVAPETLSVAPQRRASDGLATEDCNPDGWVLLYWLFKEHRCIANLQLLSPNKHSQLHLGDTLSQNSGLRTLTLSYETSEEELRMIYSTMRRWTKLESLTISGLALSNDTAVLLEASLEKLPLLRSLEVSFLSIAPACDAELLKGVFERMSALTSLSLDFTFEPSDVELVLRCLGPGLSELGVGDSFLVPQEGAVFQEFLAGNTVLKTLTLTQMVGTGMGELNNVFKGLLMNHSLEELHLLDFRLENPTMELLAEAVVEHSTLKILEVYFSDECWEVDGTPLAKMLGLNKSLQELIFQEGKVACYDAFAEAVRKNTTLKKLSLDLFQLDDLAEISVYRGFLEALSCNSTIQQVTLGSIDPVLVSQFSELLRETGTERRVIFQVNLTDSELFTEALAKCSGLAEMRYTGWGSKISVPPSAYRHLMRYQHLEKLNIDLLHKSINYKTATTLAEFLASTRTLRCVCLHFYTSPGATHALLNSISCNRSISSLVISMWTFKKLNANLLWQILRNSDILNNISLSLHSSSDFQAMSQFSERLLDNHSLLSAYYTRCQGPKSKVKDVMRRNLSTLYRAVMFVMGSRGRRYAKAFERVSRSPALVEEVQKYASESKEDAKERMRCAKVYLYQHFMVAAGVVKDTVTCTENGQLQLDQIGLDNWLHIRQYLKVTDIKEPT</sequence>
<feature type="non-terminal residue" evidence="2">
    <location>
        <position position="1"/>
    </location>
</feature>
<dbReference type="InterPro" id="IPR052201">
    <property type="entry name" value="LRR-containing_regulator"/>
</dbReference>
<evidence type="ECO:0000256" key="1">
    <source>
        <dbReference type="ARBA" id="ARBA00022737"/>
    </source>
</evidence>